<name>A0ABT6NGF4_9FIRM</name>
<evidence type="ECO:0000256" key="20">
    <source>
        <dbReference type="ARBA" id="ARBA00029908"/>
    </source>
</evidence>
<evidence type="ECO:0000256" key="17">
    <source>
        <dbReference type="ARBA" id="ARBA00022777"/>
    </source>
</evidence>
<keyword evidence="19 25" id="KW-0472">Membrane</keyword>
<evidence type="ECO:0000256" key="1">
    <source>
        <dbReference type="ARBA" id="ARBA00001655"/>
    </source>
</evidence>
<dbReference type="RefSeq" id="WP_281095406.1">
    <property type="nucleotide sequence ID" value="NZ_JARYZI010000013.1"/>
</dbReference>
<accession>A0ABT6NGF4</accession>
<feature type="transmembrane region" description="Helical" evidence="25">
    <location>
        <begin position="12"/>
        <end position="35"/>
    </location>
</feature>
<evidence type="ECO:0000256" key="3">
    <source>
        <dbReference type="ARBA" id="ARBA00004429"/>
    </source>
</evidence>
<dbReference type="NCBIfam" id="TIGR00851">
    <property type="entry name" value="mtlA"/>
    <property type="match status" value="1"/>
</dbReference>
<organism evidence="28 29">
    <name type="scientific">Fusibacter bizertensis</name>
    <dbReference type="NCBI Taxonomy" id="1488331"/>
    <lineage>
        <taxon>Bacteria</taxon>
        <taxon>Bacillati</taxon>
        <taxon>Bacillota</taxon>
        <taxon>Clostridia</taxon>
        <taxon>Eubacteriales</taxon>
        <taxon>Eubacteriales Family XII. Incertae Sedis</taxon>
        <taxon>Fusibacter</taxon>
    </lineage>
</organism>
<dbReference type="InterPro" id="IPR013014">
    <property type="entry name" value="PTS_EIIC_2"/>
</dbReference>
<keyword evidence="16 25" id="KW-0812">Transmembrane</keyword>
<evidence type="ECO:0000313" key="28">
    <source>
        <dbReference type="EMBL" id="MDH8679509.1"/>
    </source>
</evidence>
<dbReference type="GO" id="GO:0016740">
    <property type="term" value="F:transferase activity"/>
    <property type="evidence" value="ECO:0007669"/>
    <property type="project" value="UniProtKB-KW"/>
</dbReference>
<evidence type="ECO:0000256" key="25">
    <source>
        <dbReference type="SAM" id="Phobius"/>
    </source>
</evidence>
<dbReference type="InterPro" id="IPR002178">
    <property type="entry name" value="PTS_EIIA_type-2_dom"/>
</dbReference>
<dbReference type="PROSITE" id="PS51104">
    <property type="entry name" value="PTS_EIIC_TYPE_2"/>
    <property type="match status" value="1"/>
</dbReference>
<dbReference type="Gene3D" id="3.40.50.2300">
    <property type="match status" value="1"/>
</dbReference>
<dbReference type="SUPFAM" id="SSF55804">
    <property type="entry name" value="Phoshotransferase/anion transport protein"/>
    <property type="match status" value="1"/>
</dbReference>
<feature type="transmembrane region" description="Helical" evidence="25">
    <location>
        <begin position="209"/>
        <end position="230"/>
    </location>
</feature>
<dbReference type="InterPro" id="IPR029503">
    <property type="entry name" value="PTS_EIIB_mannitol"/>
</dbReference>
<dbReference type="PROSITE" id="PS00372">
    <property type="entry name" value="PTS_EIIA_TYPE_2_HIS"/>
    <property type="match status" value="1"/>
</dbReference>
<dbReference type="InterPro" id="IPR016152">
    <property type="entry name" value="PTrfase/Anion_transptr"/>
</dbReference>
<dbReference type="InterPro" id="IPR050893">
    <property type="entry name" value="Sugar_PTS"/>
</dbReference>
<evidence type="ECO:0000256" key="10">
    <source>
        <dbReference type="ARBA" id="ARBA00022475"/>
    </source>
</evidence>
<dbReference type="Proteomes" id="UP001158045">
    <property type="component" value="Unassembled WGS sequence"/>
</dbReference>
<evidence type="ECO:0000256" key="8">
    <source>
        <dbReference type="ARBA" id="ARBA00021825"/>
    </source>
</evidence>
<evidence type="ECO:0000256" key="4">
    <source>
        <dbReference type="ARBA" id="ARBA00011738"/>
    </source>
</evidence>
<feature type="transmembrane region" description="Helical" evidence="25">
    <location>
        <begin position="133"/>
        <end position="157"/>
    </location>
</feature>
<keyword evidence="17" id="KW-0418">Kinase</keyword>
<dbReference type="InterPro" id="IPR036095">
    <property type="entry name" value="PTS_EIIB-like_sf"/>
</dbReference>
<dbReference type="SUPFAM" id="SSF52794">
    <property type="entry name" value="PTS system IIB component-like"/>
    <property type="match status" value="1"/>
</dbReference>
<dbReference type="Pfam" id="PF02302">
    <property type="entry name" value="PTS_IIB"/>
    <property type="match status" value="1"/>
</dbReference>
<dbReference type="PANTHER" id="PTHR30181:SF2">
    <property type="entry name" value="PTS SYSTEM MANNITOL-SPECIFIC EIICBA COMPONENT"/>
    <property type="match status" value="1"/>
</dbReference>
<dbReference type="CDD" id="cd00211">
    <property type="entry name" value="PTS_IIA_fru"/>
    <property type="match status" value="1"/>
</dbReference>
<keyword evidence="12" id="KW-0597">Phosphoprotein</keyword>
<comment type="caution">
    <text evidence="28">The sequence shown here is derived from an EMBL/GenBank/DDBJ whole genome shotgun (WGS) entry which is preliminary data.</text>
</comment>
<keyword evidence="11" id="KW-0997">Cell inner membrane</keyword>
<dbReference type="PANTHER" id="PTHR30181">
    <property type="entry name" value="MANNITOL PERMEASE IIC COMPONENT"/>
    <property type="match status" value="1"/>
</dbReference>
<feature type="transmembrane region" description="Helical" evidence="25">
    <location>
        <begin position="242"/>
        <end position="260"/>
    </location>
</feature>
<reference evidence="28 29" key="1">
    <citation type="submission" date="2023-04" db="EMBL/GenBank/DDBJ databases">
        <title>Fusibacter bizertensis strain WBS, isolated from littoral bottom sediments of the Arctic seas - biochemical and genomic analysis.</title>
        <authorList>
            <person name="Brioukhanov A.L."/>
        </authorList>
    </citation>
    <scope>NUCLEOTIDE SEQUENCE [LARGE SCALE GENOMIC DNA]</scope>
    <source>
        <strain evidence="28 29">WBS</strain>
    </source>
</reference>
<dbReference type="CDD" id="cd05567">
    <property type="entry name" value="PTS_IIB_mannitol"/>
    <property type="match status" value="1"/>
</dbReference>
<dbReference type="NCBIfam" id="NF011663">
    <property type="entry name" value="PRK15083.1"/>
    <property type="match status" value="1"/>
</dbReference>
<evidence type="ECO:0000256" key="15">
    <source>
        <dbReference type="ARBA" id="ARBA00022683"/>
    </source>
</evidence>
<comment type="subcellular location">
    <subcellularLocation>
        <location evidence="3">Cell inner membrane</location>
        <topology evidence="3">Multi-pass membrane protein</topology>
    </subcellularLocation>
</comment>
<dbReference type="InterPro" id="IPR003501">
    <property type="entry name" value="PTS_EIIB_2/3"/>
</dbReference>
<evidence type="ECO:0000259" key="26">
    <source>
        <dbReference type="PROSITE" id="PS51094"/>
    </source>
</evidence>
<feature type="transmembrane region" description="Helical" evidence="25">
    <location>
        <begin position="47"/>
        <end position="64"/>
    </location>
</feature>
<dbReference type="InterPro" id="IPR003352">
    <property type="entry name" value="PTS_EIIC"/>
</dbReference>
<gene>
    <name evidence="28" type="ORF">QE109_15225</name>
</gene>
<feature type="transmembrane region" description="Helical" evidence="25">
    <location>
        <begin position="76"/>
        <end position="99"/>
    </location>
</feature>
<evidence type="ECO:0000259" key="27">
    <source>
        <dbReference type="PROSITE" id="PS51104"/>
    </source>
</evidence>
<evidence type="ECO:0000256" key="5">
    <source>
        <dbReference type="ARBA" id="ARBA00011909"/>
    </source>
</evidence>
<keyword evidence="15" id="KW-0598">Phosphotransferase system</keyword>
<evidence type="ECO:0000256" key="6">
    <source>
        <dbReference type="ARBA" id="ARBA00014783"/>
    </source>
</evidence>
<sequence length="609" mass="65496">MMERIQSLGRFLSRMVMPNISAFIAWGALTTLFHSDGWFPNRELEQLIGPIIIYALPLLIAYAGGKAIYGTRGGVIGVIGTMGLVAGTDIPMFIGAMLMGPLGAYILKKIDSAIKDHIPTGFEMLVSNFSAGFLGVLLTVIAYKAIGPLVAVLNEVLKTGVTFVVDRGLLFMASLFIEPGKVLFLNNAINHGVLSPLGIQDALTNGSSIFFLLETNPGPGLGILLAYWFYSKGVARDNAPSAMIIHFFGGIHEIYFPFVVMRPALFGAVILGGMSGVFSFQLLGAGLRATPSPGSIFALLAMAPKSEILAVSTGVIISAVVTFIVACLILKRSPIIEFEEEIEVNEGYASLFKGRPDTFRISKITFACDAGMGSSALGASLLTRVIKQNQMTLPVINVPIDAIPSDSDLVITYSDLIGRAKKQAPNAIHVGIKDFLNKEAYEQLVDAIKAYCIVMEVNMENSKPSEILMKSNILLNRATVSKEEAIKHAGELLYNSGYVGEDYIAGMLAREEKFSTYIGNNVAIPHGENSVKESIIASGIVVVQYPNGVSFGEGKLAKLVIGIAGKGNEHIQLLANIAEAIEDESILEKMLTTNDPEYIYELFSSEGMM</sequence>
<feature type="transmembrane region" description="Helical" evidence="25">
    <location>
        <begin position="308"/>
        <end position="331"/>
    </location>
</feature>
<evidence type="ECO:0000256" key="7">
    <source>
        <dbReference type="ARBA" id="ARBA00015039"/>
    </source>
</evidence>
<proteinExistence type="predicted"/>
<keyword evidence="9" id="KW-0813">Transport</keyword>
<evidence type="ECO:0000256" key="21">
    <source>
        <dbReference type="ARBA" id="ARBA00030684"/>
    </source>
</evidence>
<keyword evidence="13" id="KW-0762">Sugar transport</keyword>
<evidence type="ECO:0000256" key="23">
    <source>
        <dbReference type="ARBA" id="ARBA00030962"/>
    </source>
</evidence>
<keyword evidence="18 25" id="KW-1133">Transmembrane helix</keyword>
<evidence type="ECO:0000256" key="9">
    <source>
        <dbReference type="ARBA" id="ARBA00022448"/>
    </source>
</evidence>
<evidence type="ECO:0000256" key="18">
    <source>
        <dbReference type="ARBA" id="ARBA00022989"/>
    </source>
</evidence>
<comment type="catalytic activity">
    <reaction evidence="1">
        <text>D-mannitol(out) + N(pros)-phospho-L-histidyl-[protein] = D-mannitol 1-phosphate(in) + L-histidyl-[protein]</text>
        <dbReference type="Rhea" id="RHEA:33363"/>
        <dbReference type="Rhea" id="RHEA-COMP:9745"/>
        <dbReference type="Rhea" id="RHEA-COMP:9746"/>
        <dbReference type="ChEBI" id="CHEBI:16899"/>
        <dbReference type="ChEBI" id="CHEBI:29979"/>
        <dbReference type="ChEBI" id="CHEBI:61381"/>
        <dbReference type="ChEBI" id="CHEBI:64837"/>
        <dbReference type="EC" id="2.7.1.197"/>
    </reaction>
</comment>
<feature type="transmembrane region" description="Helical" evidence="25">
    <location>
        <begin position="169"/>
        <end position="189"/>
    </location>
</feature>
<dbReference type="Gene3D" id="3.40.930.10">
    <property type="entry name" value="Mannitol-specific EII, Chain A"/>
    <property type="match status" value="1"/>
</dbReference>
<comment type="function">
    <text evidence="2">The phosphoenolpyruvate-dependent sugar phosphotransferase system (sugar PTS), a major carbohydrate active transport system, catalyzes the phosphorylation of incoming sugar substrates concomitantly with their translocation across the cell membrane. The enzyme II CmtAB PTS system is involved in D-mannitol transport.</text>
</comment>
<dbReference type="PROSITE" id="PS51094">
    <property type="entry name" value="PTS_EIIA_TYPE_2"/>
    <property type="match status" value="1"/>
</dbReference>
<evidence type="ECO:0000256" key="19">
    <source>
        <dbReference type="ARBA" id="ARBA00023136"/>
    </source>
</evidence>
<evidence type="ECO:0000256" key="12">
    <source>
        <dbReference type="ARBA" id="ARBA00022553"/>
    </source>
</evidence>
<dbReference type="EMBL" id="JARYZI010000013">
    <property type="protein sequence ID" value="MDH8679509.1"/>
    <property type="molecule type" value="Genomic_DNA"/>
</dbReference>
<evidence type="ECO:0000256" key="24">
    <source>
        <dbReference type="ARBA" id="ARBA00033349"/>
    </source>
</evidence>
<dbReference type="InterPro" id="IPR004718">
    <property type="entry name" value="PTS_IIC_mtl"/>
</dbReference>
<protein>
    <recommendedName>
        <fullName evidence="6">Mannitol-specific phosphotransferase enzyme IIA component</fullName>
        <ecNumber evidence="5">2.7.1.197</ecNumber>
    </recommendedName>
    <alternativeName>
        <fullName evidence="22">EIIA</fullName>
    </alternativeName>
    <alternativeName>
        <fullName evidence="24">EIICB-Mtl</fullName>
    </alternativeName>
    <alternativeName>
        <fullName evidence="21">EIICBA-Mtl</fullName>
    </alternativeName>
    <alternativeName>
        <fullName evidence="23">EIII</fullName>
    </alternativeName>
    <alternativeName>
        <fullName evidence="20">PTS system mannitol-specific EIIA component</fullName>
    </alternativeName>
    <alternativeName>
        <fullName evidence="8">PTS system mannitol-specific EIICB component</fullName>
    </alternativeName>
    <alternativeName>
        <fullName evidence="7">PTS system mannitol-specific EIICBA component</fullName>
    </alternativeName>
</protein>
<evidence type="ECO:0000256" key="22">
    <source>
        <dbReference type="ARBA" id="ARBA00030956"/>
    </source>
</evidence>
<dbReference type="Pfam" id="PF00359">
    <property type="entry name" value="PTS_EIIA_2"/>
    <property type="match status" value="1"/>
</dbReference>
<keyword evidence="29" id="KW-1185">Reference proteome</keyword>
<keyword evidence="10" id="KW-1003">Cell membrane</keyword>
<dbReference type="Pfam" id="PF02378">
    <property type="entry name" value="PTS_EIIC"/>
    <property type="match status" value="1"/>
</dbReference>
<comment type="subunit">
    <text evidence="4">Homodimer.</text>
</comment>
<feature type="domain" description="PTS EIIA type-2" evidence="26">
    <location>
        <begin position="466"/>
        <end position="606"/>
    </location>
</feature>
<evidence type="ECO:0000256" key="2">
    <source>
        <dbReference type="ARBA" id="ARBA00002434"/>
    </source>
</evidence>
<evidence type="ECO:0000256" key="16">
    <source>
        <dbReference type="ARBA" id="ARBA00022692"/>
    </source>
</evidence>
<feature type="domain" description="PTS EIIC type-2" evidence="27">
    <location>
        <begin position="8"/>
        <end position="339"/>
    </location>
</feature>
<keyword evidence="14 28" id="KW-0808">Transferase</keyword>
<feature type="transmembrane region" description="Helical" evidence="25">
    <location>
        <begin position="266"/>
        <end position="287"/>
    </location>
</feature>
<evidence type="ECO:0000256" key="13">
    <source>
        <dbReference type="ARBA" id="ARBA00022597"/>
    </source>
</evidence>
<evidence type="ECO:0000313" key="29">
    <source>
        <dbReference type="Proteomes" id="UP001158045"/>
    </source>
</evidence>
<dbReference type="EC" id="2.7.1.197" evidence="5"/>
<evidence type="ECO:0000256" key="11">
    <source>
        <dbReference type="ARBA" id="ARBA00022519"/>
    </source>
</evidence>
<evidence type="ECO:0000256" key="14">
    <source>
        <dbReference type="ARBA" id="ARBA00022679"/>
    </source>
</evidence>